<sequence>MLNTQTKILLLVFAGLVLVYLLYNGNSSSTVSGNKDEQYNQLPQNMEPYTNPQIEPMDNISEQQVNKDLEEGKIVPIPREKSIDYFPQRDYAPPTPSDWLKYKFNGRNKAKEGEYKKVSFAGGARGDLGPADWDAYFDHNNNVIGNAQVGGDDKFLPMDESSDKLAIFKTKGQATCGSNQNCEPEDLFDVDKYLPQEVNDDWFEVMNEPISVKNRHLINITKPIGINTIGTSLKNANYDLRAAPACPKMIVSPWLQSSIEPDVNLKPLF</sequence>
<reference evidence="2" key="1">
    <citation type="journal article" date="2017" name="Science">
        <title>Giant viruses with an expanded complement of translation system components.</title>
        <authorList>
            <person name="Schulz F."/>
            <person name="Yutin N."/>
            <person name="Ivanova N.N."/>
            <person name="Ortega D.R."/>
            <person name="Lee T.K."/>
            <person name="Vierheilig J."/>
            <person name="Daims H."/>
            <person name="Horn M."/>
            <person name="Wagner M."/>
            <person name="Jensen G.J."/>
            <person name="Kyrpides N.C."/>
            <person name="Koonin E.V."/>
            <person name="Woyke T."/>
        </authorList>
    </citation>
    <scope>NUCLEOTIDE SEQUENCE</scope>
    <source>
        <strain evidence="2">KNV1</strain>
    </source>
</reference>
<organism evidence="2">
    <name type="scientific">Klosneuvirus KNV1</name>
    <dbReference type="NCBI Taxonomy" id="1977640"/>
    <lineage>
        <taxon>Viruses</taxon>
        <taxon>Varidnaviria</taxon>
        <taxon>Bamfordvirae</taxon>
        <taxon>Nucleocytoviricota</taxon>
        <taxon>Megaviricetes</taxon>
        <taxon>Imitervirales</taxon>
        <taxon>Mimiviridae</taxon>
        <taxon>Klosneuvirinae</taxon>
        <taxon>Klosneuvirus</taxon>
    </lineage>
</organism>
<proteinExistence type="predicted"/>
<evidence type="ECO:0000259" key="1">
    <source>
        <dbReference type="Pfam" id="PF23983"/>
    </source>
</evidence>
<evidence type="ECO:0000313" key="2">
    <source>
        <dbReference type="EMBL" id="ARF11323.1"/>
    </source>
</evidence>
<gene>
    <name evidence="2" type="ORF">Klosneuvirus_1_180</name>
</gene>
<name>A0A1V0SHY7_9VIRU</name>
<accession>A0A1V0SHY7</accession>
<dbReference type="EMBL" id="KY684108">
    <property type="protein sequence ID" value="ARF11323.1"/>
    <property type="molecule type" value="Genomic_DNA"/>
</dbReference>
<dbReference type="InterPro" id="IPR055730">
    <property type="entry name" value="P11_C"/>
</dbReference>
<dbReference type="Pfam" id="PF23983">
    <property type="entry name" value="P11_C"/>
    <property type="match status" value="1"/>
</dbReference>
<protein>
    <recommendedName>
        <fullName evidence="1">Minor capsid protein P11 C-terminal conserved region domain-containing protein</fullName>
    </recommendedName>
</protein>
<feature type="domain" description="Minor capsid protein P11 C-terminal conserved region" evidence="1">
    <location>
        <begin position="188"/>
        <end position="268"/>
    </location>
</feature>